<dbReference type="Proteomes" id="UP000255528">
    <property type="component" value="Unassembled WGS sequence"/>
</dbReference>
<proteinExistence type="predicted"/>
<gene>
    <name evidence="1" type="ORF">NCTC12119_00809</name>
</gene>
<accession>A0A381C3A6</accession>
<evidence type="ECO:0000313" key="2">
    <source>
        <dbReference type="Proteomes" id="UP000255528"/>
    </source>
</evidence>
<evidence type="ECO:0000313" key="1">
    <source>
        <dbReference type="EMBL" id="SUW62380.1"/>
    </source>
</evidence>
<dbReference type="AlphaFoldDB" id="A0A381C3A6"/>
<protein>
    <submittedName>
        <fullName evidence="1">Uncharacterized protein</fullName>
    </submittedName>
</protein>
<organism evidence="1 2">
    <name type="scientific">Buttiauxella agrestis</name>
    <dbReference type="NCBI Taxonomy" id="82977"/>
    <lineage>
        <taxon>Bacteria</taxon>
        <taxon>Pseudomonadati</taxon>
        <taxon>Pseudomonadota</taxon>
        <taxon>Gammaproteobacteria</taxon>
        <taxon>Enterobacterales</taxon>
        <taxon>Enterobacteriaceae</taxon>
        <taxon>Buttiauxella</taxon>
    </lineage>
</organism>
<dbReference type="EMBL" id="UIGI01000001">
    <property type="protein sequence ID" value="SUW62380.1"/>
    <property type="molecule type" value="Genomic_DNA"/>
</dbReference>
<reference evidence="1 2" key="1">
    <citation type="submission" date="2018-06" db="EMBL/GenBank/DDBJ databases">
        <authorList>
            <consortium name="Pathogen Informatics"/>
            <person name="Doyle S."/>
        </authorList>
    </citation>
    <scope>NUCLEOTIDE SEQUENCE [LARGE SCALE GENOMIC DNA]</scope>
    <source>
        <strain evidence="1 2">NCTC12119</strain>
    </source>
</reference>
<name>A0A381C3A6_9ENTR</name>
<dbReference type="RefSeq" id="WP_256562913.1">
    <property type="nucleotide sequence ID" value="NZ_UIGI01000001.1"/>
</dbReference>
<sequence>MNKPKSQRITLSTMTGEQIADAIMYGTYTKTALWSFISRSGGADAAHAKYPQLAVALHILKQEKKKAKSARAVKAILKPLSRQFADGQSLTEILAPVLQGYRRLYREKLNLIMTPEQVIMFLVATDGVENLEQHGYSFAGDFATSRLRDIANSVNPSGATPGQSNCLK</sequence>